<dbReference type="PROSITE" id="PS51257">
    <property type="entry name" value="PROKAR_LIPOPROTEIN"/>
    <property type="match status" value="1"/>
</dbReference>
<accession>A0ABW0V3N7</accession>
<dbReference type="InterPro" id="IPR036749">
    <property type="entry name" value="Expansin_CBD_sf"/>
</dbReference>
<evidence type="ECO:0000256" key="2">
    <source>
        <dbReference type="SAM" id="MobiDB-lite"/>
    </source>
</evidence>
<comment type="caution">
    <text evidence="4">The sequence shown here is derived from an EMBL/GenBank/DDBJ whole genome shotgun (WGS) entry which is preliminary data.</text>
</comment>
<dbReference type="Gene3D" id="2.40.40.10">
    <property type="entry name" value="RlpA-like domain"/>
    <property type="match status" value="1"/>
</dbReference>
<dbReference type="InterPro" id="IPR009009">
    <property type="entry name" value="RlpA-like_DPBB"/>
</dbReference>
<dbReference type="NCBIfam" id="NF041144">
    <property type="entry name" value="expansin_EXLX1"/>
    <property type="match status" value="1"/>
</dbReference>
<protein>
    <submittedName>
        <fullName evidence="4">Expansin EXLX1 family cellulose-binding protein</fullName>
    </submittedName>
</protein>
<dbReference type="InterPro" id="IPR051477">
    <property type="entry name" value="Expansin_CellWall"/>
</dbReference>
<reference evidence="5" key="1">
    <citation type="journal article" date="2019" name="Int. J. Syst. Evol. Microbiol.">
        <title>The Global Catalogue of Microorganisms (GCM) 10K type strain sequencing project: providing services to taxonomists for standard genome sequencing and annotation.</title>
        <authorList>
            <consortium name="The Broad Institute Genomics Platform"/>
            <consortium name="The Broad Institute Genome Sequencing Center for Infectious Disease"/>
            <person name="Wu L."/>
            <person name="Ma J."/>
        </authorList>
    </citation>
    <scope>NUCLEOTIDE SEQUENCE [LARGE SCALE GENOMIC DNA]</scope>
    <source>
        <strain evidence="5">CGMCC 4.1622</strain>
    </source>
</reference>
<dbReference type="InterPro" id="IPR049818">
    <property type="entry name" value="Expansin_EXLX1-like"/>
</dbReference>
<keyword evidence="5" id="KW-1185">Reference proteome</keyword>
<dbReference type="Proteomes" id="UP001596066">
    <property type="component" value="Unassembled WGS sequence"/>
</dbReference>
<proteinExistence type="predicted"/>
<evidence type="ECO:0000313" key="5">
    <source>
        <dbReference type="Proteomes" id="UP001596066"/>
    </source>
</evidence>
<feature type="compositionally biased region" description="Low complexity" evidence="2">
    <location>
        <begin position="68"/>
        <end position="113"/>
    </location>
</feature>
<dbReference type="Gene3D" id="2.60.40.760">
    <property type="entry name" value="Expansin, cellulose-binding-like domain"/>
    <property type="match status" value="1"/>
</dbReference>
<dbReference type="SUPFAM" id="SSF50685">
    <property type="entry name" value="Barwin-like endoglucanases"/>
    <property type="match status" value="1"/>
</dbReference>
<sequence length="319" mass="32291">MRTTKHGGPRSWRRHGRTAGIPLVPAVVGLLACLAAAALLPTGGAGAARSAAAPVAGVTSISPAGPESPVAAPAATTAAAASAQPPASTPSSASSGAAPATSPSGSPRPVAAASAAGRIRPAVGYQGVATAYEAGDGNGACLFGPSADLMIAAMNHTDYESARACGAYVLVRAANGSSVTVRIVNECPLPCAPGQLDLSRQAFAELADPKVGRLPITWTLLSPAVVDTVSIRYKTGSSRYWCGVQVIGHRNPVASLEVRTASGWRQLPRTDYNYFLAADGNGCGGSIRVTDIYGEQLTVDGIAIQPDVAQATRVQFARH</sequence>
<dbReference type="InterPro" id="IPR036908">
    <property type="entry name" value="RlpA-like_sf"/>
</dbReference>
<name>A0ABW0V3N7_9ACTN</name>
<keyword evidence="1" id="KW-0732">Signal</keyword>
<evidence type="ECO:0000259" key="3">
    <source>
        <dbReference type="Pfam" id="PF03330"/>
    </source>
</evidence>
<feature type="region of interest" description="Disordered" evidence="2">
    <location>
        <begin position="66"/>
        <end position="113"/>
    </location>
</feature>
<dbReference type="SUPFAM" id="SSF49590">
    <property type="entry name" value="PHL pollen allergen"/>
    <property type="match status" value="1"/>
</dbReference>
<evidence type="ECO:0000313" key="4">
    <source>
        <dbReference type="EMBL" id="MFC5639890.1"/>
    </source>
</evidence>
<evidence type="ECO:0000256" key="1">
    <source>
        <dbReference type="ARBA" id="ARBA00022729"/>
    </source>
</evidence>
<dbReference type="PANTHER" id="PTHR31836:SF21">
    <property type="entry name" value="EXPANSIN-LIKE PROTEIN 7"/>
    <property type="match status" value="1"/>
</dbReference>
<organism evidence="4 5">
    <name type="scientific">Kitasatospora cinereorecta</name>
    <dbReference type="NCBI Taxonomy" id="285560"/>
    <lineage>
        <taxon>Bacteria</taxon>
        <taxon>Bacillati</taxon>
        <taxon>Actinomycetota</taxon>
        <taxon>Actinomycetes</taxon>
        <taxon>Kitasatosporales</taxon>
        <taxon>Streptomycetaceae</taxon>
        <taxon>Kitasatospora</taxon>
    </lineage>
</organism>
<gene>
    <name evidence="4" type="ORF">ACFPZF_00755</name>
</gene>
<feature type="domain" description="RlpA-like protein double-psi beta-barrel" evidence="3">
    <location>
        <begin position="127"/>
        <end position="217"/>
    </location>
</feature>
<dbReference type="EMBL" id="JBHSOC010000001">
    <property type="protein sequence ID" value="MFC5639890.1"/>
    <property type="molecule type" value="Genomic_DNA"/>
</dbReference>
<dbReference type="PANTHER" id="PTHR31836">
    <property type="match status" value="1"/>
</dbReference>
<dbReference type="CDD" id="cd22272">
    <property type="entry name" value="DPBB_EXLX1-like"/>
    <property type="match status" value="1"/>
</dbReference>
<dbReference type="RefSeq" id="WP_380230327.1">
    <property type="nucleotide sequence ID" value="NZ_BAAAUA010000002.1"/>
</dbReference>
<dbReference type="Pfam" id="PF03330">
    <property type="entry name" value="DPBB_1"/>
    <property type="match status" value="1"/>
</dbReference>